<evidence type="ECO:0000256" key="7">
    <source>
        <dbReference type="SAM" id="Coils"/>
    </source>
</evidence>
<keyword evidence="4 5" id="KW-0269">Exonuclease</keyword>
<dbReference type="EC" id="3.1.11.6" evidence="5"/>
<dbReference type="GO" id="GO:0006308">
    <property type="term" value="P:DNA catabolic process"/>
    <property type="evidence" value="ECO:0007669"/>
    <property type="project" value="UniProtKB-UniRule"/>
</dbReference>
<protein>
    <recommendedName>
        <fullName evidence="5">Exodeoxyribonuclease 7 large subunit</fullName>
        <ecNumber evidence="5">3.1.11.6</ecNumber>
    </recommendedName>
    <alternativeName>
        <fullName evidence="5">Exodeoxyribonuclease VII large subunit</fullName>
        <shortName evidence="5">Exonuclease VII large subunit</shortName>
    </alternativeName>
</protein>
<evidence type="ECO:0000259" key="9">
    <source>
        <dbReference type="Pfam" id="PF13742"/>
    </source>
</evidence>
<dbReference type="InterPro" id="IPR012340">
    <property type="entry name" value="NA-bd_OB-fold"/>
</dbReference>
<evidence type="ECO:0000256" key="5">
    <source>
        <dbReference type="HAMAP-Rule" id="MF_00378"/>
    </source>
</evidence>
<dbReference type="eggNOG" id="COG1570">
    <property type="taxonomic scope" value="Bacteria"/>
</dbReference>
<dbReference type="HOGENOM" id="CLU_023625_3_1_3"/>
<evidence type="ECO:0000256" key="6">
    <source>
        <dbReference type="RuleBase" id="RU004355"/>
    </source>
</evidence>
<name>Q3MGJ8_TRIV2</name>
<dbReference type="NCBIfam" id="TIGR00237">
    <property type="entry name" value="xseA"/>
    <property type="match status" value="1"/>
</dbReference>
<dbReference type="STRING" id="240292.Ava_0262"/>
<comment type="function">
    <text evidence="5">Bidirectionally degrades single-stranded DNA into large acid-insoluble oligonucleotides, which are then degraded further into small acid-soluble oligonucleotides.</text>
</comment>
<dbReference type="Pfam" id="PF13742">
    <property type="entry name" value="tRNA_anti_2"/>
    <property type="match status" value="1"/>
</dbReference>
<feature type="coiled-coil region" evidence="7">
    <location>
        <begin position="312"/>
        <end position="339"/>
    </location>
</feature>
<reference evidence="11" key="1">
    <citation type="journal article" date="2014" name="Stand. Genomic Sci.">
        <title>Complete genome sequence of Anabaena variabilis ATCC 29413.</title>
        <authorList>
            <person name="Thiel T."/>
            <person name="Pratte B.S."/>
            <person name="Zhong J."/>
            <person name="Goodwin L."/>
            <person name="Copeland A."/>
            <person name="Lucas S."/>
            <person name="Han C."/>
            <person name="Pitluck S."/>
            <person name="Land M.L."/>
            <person name="Kyrpides N.C."/>
            <person name="Woyke T."/>
        </authorList>
    </citation>
    <scope>NUCLEOTIDE SEQUENCE [LARGE SCALE GENOMIC DNA]</scope>
    <source>
        <strain evidence="11">ATCC 29413 / PCC 7937</strain>
    </source>
</reference>
<feature type="domain" description="OB-fold nucleic acid binding" evidence="9">
    <location>
        <begin position="30"/>
        <end position="124"/>
    </location>
</feature>
<comment type="catalytic activity">
    <reaction evidence="5 6">
        <text>Exonucleolytic cleavage in either 5'- to 3'- or 3'- to 5'-direction to yield nucleoside 5'-phosphates.</text>
        <dbReference type="EC" id="3.1.11.6"/>
    </reaction>
</comment>
<dbReference type="HAMAP" id="MF_00378">
    <property type="entry name" value="Exonuc_7_L"/>
    <property type="match status" value="1"/>
</dbReference>
<comment type="similarity">
    <text evidence="5 6">Belongs to the XseA family.</text>
</comment>
<keyword evidence="3 5" id="KW-0378">Hydrolase</keyword>
<evidence type="ECO:0000313" key="10">
    <source>
        <dbReference type="EMBL" id="ABA19888.1"/>
    </source>
</evidence>
<dbReference type="Gene3D" id="2.40.50.140">
    <property type="entry name" value="Nucleic acid-binding proteins"/>
    <property type="match status" value="1"/>
</dbReference>
<gene>
    <name evidence="5" type="primary">xseA</name>
    <name evidence="10" type="ordered locus">Ava_0262</name>
</gene>
<dbReference type="AlphaFoldDB" id="Q3MGJ8"/>
<sequence>MLRFGYTCTNIFKFLMADDFAASVILDTALSVSGLTDYLRLLLEDDEQLRQVWVVGEVSSANHHRSGLFFTLQDPDGTAAIKCVVWNSQVPKLAQLPIAGEQLIVLGSIRLYPQRGEYQLSVWQAIPAGVGLQALRYQQLKNRLLAEGLFDPQRKRSLPIHPQTIAVVTSPTAAAWGDIQKTLKHRYPGLHVLFSPATVQGEQAPESIVKAIARVEKDGRAEVLILSRGGGAVEELACFNDERVVRAVAECSIPVVTGIGHQRDESLVDLAADVCVHTPTAAAEKVVPSLAELYNQHCQRVIALHQVLLHTQTSAENQLQTLRNRLQNLRLDRHLQQEAQKLNWQRQRLWQLTMGRSQQAKQHLELLRQKLSSLDPKAVLQRGYAVVKQENGAIARSADELAVGNELFIQLAQGEVKAKVIEVKQRQ</sequence>
<comment type="subcellular location">
    <subcellularLocation>
        <location evidence="5 6">Cytoplasm</location>
    </subcellularLocation>
</comment>
<evidence type="ECO:0000256" key="4">
    <source>
        <dbReference type="ARBA" id="ARBA00022839"/>
    </source>
</evidence>
<organism evidence="10 11">
    <name type="scientific">Trichormus variabilis (strain ATCC 29413 / PCC 7937)</name>
    <name type="common">Anabaena variabilis</name>
    <dbReference type="NCBI Taxonomy" id="240292"/>
    <lineage>
        <taxon>Bacteria</taxon>
        <taxon>Bacillati</taxon>
        <taxon>Cyanobacteriota</taxon>
        <taxon>Cyanophyceae</taxon>
        <taxon>Nostocales</taxon>
        <taxon>Nostocaceae</taxon>
        <taxon>Trichormus</taxon>
    </lineage>
</organism>
<evidence type="ECO:0000256" key="1">
    <source>
        <dbReference type="ARBA" id="ARBA00022490"/>
    </source>
</evidence>
<dbReference type="GO" id="GO:0005737">
    <property type="term" value="C:cytoplasm"/>
    <property type="evidence" value="ECO:0007669"/>
    <property type="project" value="UniProtKB-SubCell"/>
</dbReference>
<evidence type="ECO:0000256" key="3">
    <source>
        <dbReference type="ARBA" id="ARBA00022801"/>
    </source>
</evidence>
<keyword evidence="2 5" id="KW-0540">Nuclease</keyword>
<dbReference type="GO" id="GO:0003676">
    <property type="term" value="F:nucleic acid binding"/>
    <property type="evidence" value="ECO:0007669"/>
    <property type="project" value="InterPro"/>
</dbReference>
<dbReference type="InterPro" id="IPR020579">
    <property type="entry name" value="Exonuc_VII_lsu_C"/>
</dbReference>
<accession>Q3MGJ8</accession>
<dbReference type="EMBL" id="CP000117">
    <property type="protein sequence ID" value="ABA19888.1"/>
    <property type="molecule type" value="Genomic_DNA"/>
</dbReference>
<dbReference type="KEGG" id="ava:Ava_0262"/>
<dbReference type="GO" id="GO:0009318">
    <property type="term" value="C:exodeoxyribonuclease VII complex"/>
    <property type="evidence" value="ECO:0007669"/>
    <property type="project" value="UniProtKB-UniRule"/>
</dbReference>
<feature type="domain" description="Exonuclease VII large subunit C-terminal" evidence="8">
    <location>
        <begin position="149"/>
        <end position="349"/>
    </location>
</feature>
<dbReference type="PANTHER" id="PTHR30008">
    <property type="entry name" value="EXODEOXYRIBONUCLEASE 7 LARGE SUBUNIT"/>
    <property type="match status" value="1"/>
</dbReference>
<dbReference type="CDD" id="cd04489">
    <property type="entry name" value="ExoVII_LU_OBF"/>
    <property type="match status" value="1"/>
</dbReference>
<proteinExistence type="inferred from homology"/>
<evidence type="ECO:0000313" key="11">
    <source>
        <dbReference type="Proteomes" id="UP000002533"/>
    </source>
</evidence>
<keyword evidence="1 5" id="KW-0963">Cytoplasm</keyword>
<dbReference type="InterPro" id="IPR025824">
    <property type="entry name" value="OB-fold_nuc-bd_dom"/>
</dbReference>
<evidence type="ECO:0000256" key="2">
    <source>
        <dbReference type="ARBA" id="ARBA00022722"/>
    </source>
</evidence>
<comment type="subunit">
    <text evidence="5">Heterooligomer composed of large and small subunits.</text>
</comment>
<dbReference type="Pfam" id="PF02601">
    <property type="entry name" value="Exonuc_VII_L"/>
    <property type="match status" value="1"/>
</dbReference>
<dbReference type="InterPro" id="IPR003753">
    <property type="entry name" value="Exonuc_VII_L"/>
</dbReference>
<dbReference type="PANTHER" id="PTHR30008:SF0">
    <property type="entry name" value="EXODEOXYRIBONUCLEASE 7 LARGE SUBUNIT"/>
    <property type="match status" value="1"/>
</dbReference>
<evidence type="ECO:0000259" key="8">
    <source>
        <dbReference type="Pfam" id="PF02601"/>
    </source>
</evidence>
<dbReference type="Proteomes" id="UP000002533">
    <property type="component" value="Chromosome"/>
</dbReference>
<keyword evidence="7" id="KW-0175">Coiled coil</keyword>
<dbReference type="GO" id="GO:0008855">
    <property type="term" value="F:exodeoxyribonuclease VII activity"/>
    <property type="evidence" value="ECO:0007669"/>
    <property type="project" value="UniProtKB-UniRule"/>
</dbReference>